<dbReference type="GO" id="GO:0002020">
    <property type="term" value="F:protease binding"/>
    <property type="evidence" value="ECO:0007669"/>
    <property type="project" value="Ensembl"/>
</dbReference>
<evidence type="ECO:0000256" key="5">
    <source>
        <dbReference type="ARBA" id="ARBA00022825"/>
    </source>
</evidence>
<proteinExistence type="inferred from homology"/>
<dbReference type="GO" id="GO:0016485">
    <property type="term" value="P:protein processing"/>
    <property type="evidence" value="ECO:0007669"/>
    <property type="project" value="Ensembl"/>
</dbReference>
<reference evidence="11 12" key="1">
    <citation type="journal article" date="2011" name="Proc. Natl. Acad. Sci. U.S.A.">
        <title>Genetic diversity and population structure of the endangered marsupial Sarcophilus harrisii (Tasmanian devil).</title>
        <authorList>
            <person name="Miller W."/>
            <person name="Hayes V.M."/>
            <person name="Ratan A."/>
            <person name="Petersen D.C."/>
            <person name="Wittekindt N.E."/>
            <person name="Miller J."/>
            <person name="Walenz B."/>
            <person name="Knight J."/>
            <person name="Qi J."/>
            <person name="Zhao F."/>
            <person name="Wang Q."/>
            <person name="Bedoya-Reina O.C."/>
            <person name="Katiyar N."/>
            <person name="Tomsho L.P."/>
            <person name="Kasson L.M."/>
            <person name="Hardie R.A."/>
            <person name="Woodbridge P."/>
            <person name="Tindall E.A."/>
            <person name="Bertelsen M.F."/>
            <person name="Dixon D."/>
            <person name="Pyecroft S."/>
            <person name="Helgen K.M."/>
            <person name="Lesk A.M."/>
            <person name="Pringle T.H."/>
            <person name="Patterson N."/>
            <person name="Zhang Y."/>
            <person name="Kreiss A."/>
            <person name="Woods G.M."/>
            <person name="Jones M.E."/>
            <person name="Schuster S.C."/>
        </authorList>
    </citation>
    <scope>NUCLEOTIDE SEQUENCE [LARGE SCALE GENOMIC DNA]</scope>
</reference>
<protein>
    <recommendedName>
        <fullName evidence="8 9">Peroxisomal leader peptide-processing protease</fullName>
        <ecNumber evidence="9">3.4.21.-</ecNumber>
    </recommendedName>
</protein>
<evidence type="ECO:0000256" key="10">
    <source>
        <dbReference type="SAM" id="MobiDB-lite"/>
    </source>
</evidence>
<comment type="similarity">
    <text evidence="2 9">Belongs to the peptidase S1B family.</text>
</comment>
<evidence type="ECO:0000313" key="11">
    <source>
        <dbReference type="Ensembl" id="ENSSHAP00000032455.1"/>
    </source>
</evidence>
<evidence type="ECO:0000256" key="8">
    <source>
        <dbReference type="ARBA" id="ARBA00071396"/>
    </source>
</evidence>
<evidence type="ECO:0000256" key="4">
    <source>
        <dbReference type="ARBA" id="ARBA00022801"/>
    </source>
</evidence>
<comment type="PTM">
    <text evidence="9">The full-lengh TYSND1 is the active the proteolytic processing of PTS1- and PTS2-proteins and in self-cleavage, and intermolecular self-cleavage of TYSND1 down-regulates its protease activity.</text>
</comment>
<name>A0A7N4P4U2_SARHA</name>
<keyword evidence="4 9" id="KW-0378">Hydrolase</keyword>
<dbReference type="Gene3D" id="2.40.10.10">
    <property type="entry name" value="Trypsin-like serine proteases"/>
    <property type="match status" value="2"/>
</dbReference>
<dbReference type="GeneTree" id="ENSGT00390000014627"/>
<dbReference type="EC" id="3.4.21.-" evidence="9"/>
<evidence type="ECO:0000256" key="3">
    <source>
        <dbReference type="ARBA" id="ARBA00022670"/>
    </source>
</evidence>
<dbReference type="Ensembl" id="ENSSHAT00000028456.1">
    <property type="protein sequence ID" value="ENSSHAP00000032455.1"/>
    <property type="gene ID" value="ENSSHAG00000024975.1"/>
</dbReference>
<dbReference type="GO" id="GO:0031998">
    <property type="term" value="P:regulation of fatty acid beta-oxidation"/>
    <property type="evidence" value="ECO:0007669"/>
    <property type="project" value="Ensembl"/>
</dbReference>
<keyword evidence="12" id="KW-1185">Reference proteome</keyword>
<sequence>MGRRWGLALAAGERAGCVVSARGAERPGAEAEGPWSCSGVLLSRSAGLVLCHGGIVAPFLRAGAGVLQPGAGPSFLGAESCRDDLRLHVQWGPGRGAGAGARAGPRGALCTPPCSAQPAPRAPARARLLLLVCCPAFRAGFARLFGGDTAEQWRFAGSGPEPPAPPQESEDQAGAWADEGPLLAALGWFALLCVEGSAEAAAGPRLSVAPAASLPKGAPLLACGSPFGAFCPDIFLNSLSRGVLSNAAGPLLLTDARCLPGTEGAGVFSARGALVALVAAPLCWRAREWVGLSLLCAADALLHAAAHALGRLGSPAEARLLASLLPPEEPPSPPLLPELGAAWTAAVLVECGSVWGSGVALAPRLVLTCRHVAPHEAKRVLVRPAAPKSSPVWGKVVFATQDTSPYDVAVVKLEENLRGIPFPVLATHFHEGEDVCVVGFGAFGQACGPSVTSGILSAVVEVKDAPVMLQTTCAVHGGSSGGPLFSDLGELLGIVTSNTRDNSTGATYPHLNFSIPVTVLEPALEQYRQTGDLQRFGELDRPGEQWYLRAKLQSQGKNTASCPTIQISRSSSQDYPGSGSFYNKESEGLEYHILEGKGPGVTIKN</sequence>
<dbReference type="Pfam" id="PF13365">
    <property type="entry name" value="Trypsin_2"/>
    <property type="match status" value="1"/>
</dbReference>
<dbReference type="PANTHER" id="PTHR21004:SF0">
    <property type="entry name" value="PEROXISOMAL LEADER PEPTIDE-PROCESSING PROTEASE"/>
    <property type="match status" value="1"/>
</dbReference>
<dbReference type="SUPFAM" id="SSF50494">
    <property type="entry name" value="Trypsin-like serine proteases"/>
    <property type="match status" value="2"/>
</dbReference>
<dbReference type="InterPro" id="IPR009003">
    <property type="entry name" value="Peptidase_S1_PA"/>
</dbReference>
<dbReference type="FunCoup" id="A0A7N4P4U2">
    <property type="interactions" value="619"/>
</dbReference>
<organism evidence="11 12">
    <name type="scientific">Sarcophilus harrisii</name>
    <name type="common">Tasmanian devil</name>
    <name type="synonym">Sarcophilus laniarius</name>
    <dbReference type="NCBI Taxonomy" id="9305"/>
    <lineage>
        <taxon>Eukaryota</taxon>
        <taxon>Metazoa</taxon>
        <taxon>Chordata</taxon>
        <taxon>Craniata</taxon>
        <taxon>Vertebrata</taxon>
        <taxon>Euteleostomi</taxon>
        <taxon>Mammalia</taxon>
        <taxon>Metatheria</taxon>
        <taxon>Dasyuromorphia</taxon>
        <taxon>Dasyuridae</taxon>
        <taxon>Sarcophilus</taxon>
    </lineage>
</organism>
<accession>A0A7N4P4U2</accession>
<evidence type="ECO:0000256" key="9">
    <source>
        <dbReference type="PIRNR" id="PIRNR037989"/>
    </source>
</evidence>
<dbReference type="PANTHER" id="PTHR21004">
    <property type="entry name" value="SERINE PROTEASE-RELATED"/>
    <property type="match status" value="1"/>
</dbReference>
<comment type="function">
    <text evidence="7 9">Peroxisomal protease that mediates both the removal of the leader peptide from proteins containing a PTS2 target sequence and processes several PTS1-containing proteins. Catalyzes the processing of PTS1-proteins involved in the peroxisomal beta-oxidation of fatty acids.</text>
</comment>
<evidence type="ECO:0000256" key="2">
    <source>
        <dbReference type="ARBA" id="ARBA00008764"/>
    </source>
</evidence>
<dbReference type="AlphaFoldDB" id="A0A7N4P4U2"/>
<keyword evidence="3 9" id="KW-0645">Protease</keyword>
<evidence type="ECO:0000256" key="6">
    <source>
        <dbReference type="ARBA" id="ARBA00023140"/>
    </source>
</evidence>
<keyword evidence="6 9" id="KW-0576">Peroxisome</keyword>
<evidence type="ECO:0000256" key="1">
    <source>
        <dbReference type="ARBA" id="ARBA00004275"/>
    </source>
</evidence>
<dbReference type="InParanoid" id="A0A7N4P4U2"/>
<reference evidence="11" key="2">
    <citation type="submission" date="2025-08" db="UniProtKB">
        <authorList>
            <consortium name="Ensembl"/>
        </authorList>
    </citation>
    <scope>IDENTIFICATION</scope>
</reference>
<dbReference type="InterPro" id="IPR043504">
    <property type="entry name" value="Peptidase_S1_PA_chymotrypsin"/>
</dbReference>
<reference evidence="11" key="3">
    <citation type="submission" date="2025-09" db="UniProtKB">
        <authorList>
            <consortium name="Ensembl"/>
        </authorList>
    </citation>
    <scope>IDENTIFICATION</scope>
</reference>
<dbReference type="GO" id="GO:0004252">
    <property type="term" value="F:serine-type endopeptidase activity"/>
    <property type="evidence" value="ECO:0007669"/>
    <property type="project" value="Ensembl"/>
</dbReference>
<dbReference type="GO" id="GO:0005782">
    <property type="term" value="C:peroxisomal matrix"/>
    <property type="evidence" value="ECO:0007669"/>
    <property type="project" value="UniProtKB-ARBA"/>
</dbReference>
<evidence type="ECO:0000313" key="12">
    <source>
        <dbReference type="Proteomes" id="UP000007648"/>
    </source>
</evidence>
<gene>
    <name evidence="11" type="primary">TYSND1</name>
</gene>
<dbReference type="Proteomes" id="UP000007648">
    <property type="component" value="Unassembled WGS sequence"/>
</dbReference>
<dbReference type="FunFam" id="2.40.10.10:FF:000080">
    <property type="entry name" value="peroxisomal leader peptide-processing protease"/>
    <property type="match status" value="1"/>
</dbReference>
<comment type="subcellular location">
    <subcellularLocation>
        <location evidence="1 9">Peroxisome</location>
    </subcellularLocation>
</comment>
<evidence type="ECO:0000256" key="7">
    <source>
        <dbReference type="ARBA" id="ARBA00060175"/>
    </source>
</evidence>
<feature type="region of interest" description="Disordered" evidence="10">
    <location>
        <begin position="152"/>
        <end position="173"/>
    </location>
</feature>
<keyword evidence="5 9" id="KW-0720">Serine protease</keyword>
<dbReference type="InterPro" id="IPR039245">
    <property type="entry name" value="TYSND1/DEG15"/>
</dbReference>